<dbReference type="AlphaFoldDB" id="A0A3P5WC00"/>
<evidence type="ECO:0000259" key="1">
    <source>
        <dbReference type="Pfam" id="PF12500"/>
    </source>
</evidence>
<evidence type="ECO:0000259" key="2">
    <source>
        <dbReference type="Pfam" id="PF15609"/>
    </source>
</evidence>
<sequence length="462" mass="52055">MGCTMKTAHSSICCPSQFTHNVGESMTVDVKINHNPFGLPPNSLYEMAARINKKRSFLFVSKVLGKHIPLHPEMPLVAAALLATIYYEGKTSEQSNEKKLLIDALKEGSKETLQTANSVIQKMNYELGEPVIFIGFAETATALGHGVFDCFTDATYIHSTREMLVDKEVTLYFEEEHSHATDQRCYAPEHLLDHERPICLVDDEITTGKTALNIIASIQKRFPRKEYTVLSLLDWRSEEDRLRLREFEETNNVTINTFSLLAGVIQVNGVPALPEEAGKDEQAAFKTPDFNRINLHSLPASISDYTFSSMDSSGVENNSSYSALTGRFGISSNNRKDIEAYCQRAGAYLKTHRKGKKTLCLGTGEFMHIPMKTATYMGEGIWYHSTTRSPIFPIDEKGYPVKSRFSFDSPDDPSIMNYAYNVADEQYDEVFLFFERPIDDSRLAPMLQQFNGLPVIHIVDFT</sequence>
<protein>
    <recommendedName>
        <fullName evidence="5">Phosphoribosyl transferase domain protein</fullName>
    </recommendedName>
</protein>
<proteinExistence type="predicted"/>
<evidence type="ECO:0000313" key="3">
    <source>
        <dbReference type="EMBL" id="VDC20993.1"/>
    </source>
</evidence>
<evidence type="ECO:0000313" key="4">
    <source>
        <dbReference type="Proteomes" id="UP000270468"/>
    </source>
</evidence>
<dbReference type="Pfam" id="PF15609">
    <property type="entry name" value="PRTase_2"/>
    <property type="match status" value="1"/>
</dbReference>
<reference evidence="3 4" key="1">
    <citation type="submission" date="2018-11" db="EMBL/GenBank/DDBJ databases">
        <authorList>
            <person name="Criscuolo A."/>
        </authorList>
    </citation>
    <scope>NUCLEOTIDE SEQUENCE [LARGE SCALE GENOMIC DNA]</scope>
    <source>
        <strain evidence="3">ATB-66</strain>
    </source>
</reference>
<dbReference type="InterPro" id="IPR022537">
    <property type="entry name" value="TRSP_dom"/>
</dbReference>
<dbReference type="Pfam" id="PF12500">
    <property type="entry name" value="TRSP"/>
    <property type="match status" value="1"/>
</dbReference>
<dbReference type="InterPro" id="IPR041688">
    <property type="entry name" value="PRTase_2"/>
</dbReference>
<organism evidence="3 4">
    <name type="scientific">Filibacter tadaridae</name>
    <dbReference type="NCBI Taxonomy" id="2483811"/>
    <lineage>
        <taxon>Bacteria</taxon>
        <taxon>Bacillati</taxon>
        <taxon>Bacillota</taxon>
        <taxon>Bacilli</taxon>
        <taxon>Bacillales</taxon>
        <taxon>Caryophanaceae</taxon>
        <taxon>Filibacter</taxon>
    </lineage>
</organism>
<feature type="domain" description="Orotate phosphoribosyltransferase-like" evidence="2">
    <location>
        <begin position="44"/>
        <end position="263"/>
    </location>
</feature>
<evidence type="ECO:0008006" key="5">
    <source>
        <dbReference type="Google" id="ProtNLM"/>
    </source>
</evidence>
<keyword evidence="4" id="KW-1185">Reference proteome</keyword>
<feature type="domain" description="TRSP" evidence="1">
    <location>
        <begin position="325"/>
        <end position="449"/>
    </location>
</feature>
<dbReference type="EMBL" id="UXAV01000019">
    <property type="protein sequence ID" value="VDC20993.1"/>
    <property type="molecule type" value="Genomic_DNA"/>
</dbReference>
<dbReference type="PIRSF" id="PIRSF020967">
    <property type="entry name" value="UCP020967"/>
    <property type="match status" value="1"/>
</dbReference>
<accession>A0A3P5WC00</accession>
<dbReference type="SUPFAM" id="SSF53271">
    <property type="entry name" value="PRTase-like"/>
    <property type="match status" value="1"/>
</dbReference>
<dbReference type="InterPro" id="IPR029057">
    <property type="entry name" value="PRTase-like"/>
</dbReference>
<dbReference type="Proteomes" id="UP000270468">
    <property type="component" value="Unassembled WGS sequence"/>
</dbReference>
<dbReference type="InterPro" id="IPR000836">
    <property type="entry name" value="PRTase_dom"/>
</dbReference>
<name>A0A3P5WC00_9BACL</name>
<dbReference type="InterPro" id="IPR011214">
    <property type="entry name" value="UCP020967"/>
</dbReference>
<gene>
    <name evidence="3" type="ORF">FILTAD_00494</name>
</gene>
<dbReference type="CDD" id="cd06223">
    <property type="entry name" value="PRTases_typeI"/>
    <property type="match status" value="1"/>
</dbReference>